<evidence type="ECO:0000259" key="2">
    <source>
        <dbReference type="SMART" id="SM00583"/>
    </source>
</evidence>
<protein>
    <submittedName>
        <fullName evidence="4">SPK domain-containing protein</fullName>
    </submittedName>
</protein>
<feature type="domain" description="SPK" evidence="2">
    <location>
        <begin position="14"/>
        <end position="126"/>
    </location>
</feature>
<dbReference type="SMART" id="SM00583">
    <property type="entry name" value="SPK"/>
    <property type="match status" value="1"/>
</dbReference>
<proteinExistence type="predicted"/>
<organism evidence="3 4">
    <name type="scientific">Caenorhabditis tropicalis</name>
    <dbReference type="NCBI Taxonomy" id="1561998"/>
    <lineage>
        <taxon>Eukaryota</taxon>
        <taxon>Metazoa</taxon>
        <taxon>Ecdysozoa</taxon>
        <taxon>Nematoda</taxon>
        <taxon>Chromadorea</taxon>
        <taxon>Rhabditida</taxon>
        <taxon>Rhabditina</taxon>
        <taxon>Rhabditomorpha</taxon>
        <taxon>Rhabditoidea</taxon>
        <taxon>Rhabditidae</taxon>
        <taxon>Peloderinae</taxon>
        <taxon>Caenorhabditis</taxon>
    </lineage>
</organism>
<feature type="compositionally biased region" description="Basic and acidic residues" evidence="1">
    <location>
        <begin position="132"/>
        <end position="144"/>
    </location>
</feature>
<evidence type="ECO:0000256" key="1">
    <source>
        <dbReference type="SAM" id="MobiDB-lite"/>
    </source>
</evidence>
<dbReference type="Proteomes" id="UP000095282">
    <property type="component" value="Unplaced"/>
</dbReference>
<dbReference type="WBParaSite" id="Csp11.Scaffold629.g12911.t1">
    <property type="protein sequence ID" value="Csp11.Scaffold629.g12911.t1"/>
    <property type="gene ID" value="Csp11.Scaffold629.g12911"/>
</dbReference>
<name>A0A1I7TXY7_9PELO</name>
<evidence type="ECO:0000313" key="3">
    <source>
        <dbReference type="Proteomes" id="UP000095282"/>
    </source>
</evidence>
<dbReference type="Pfam" id="PF04435">
    <property type="entry name" value="SPK"/>
    <property type="match status" value="1"/>
</dbReference>
<accession>A0A1I7TXY7</accession>
<evidence type="ECO:0000313" key="4">
    <source>
        <dbReference type="WBParaSite" id="Csp11.Scaffold629.g12911.t1"/>
    </source>
</evidence>
<feature type="compositionally biased region" description="Polar residues" evidence="1">
    <location>
        <begin position="145"/>
        <end position="154"/>
    </location>
</feature>
<dbReference type="AlphaFoldDB" id="A0A1I7TXY7"/>
<keyword evidence="3" id="KW-1185">Reference proteome</keyword>
<feature type="compositionally biased region" description="Basic and acidic residues" evidence="1">
    <location>
        <begin position="192"/>
        <end position="203"/>
    </location>
</feature>
<reference evidence="4" key="1">
    <citation type="submission" date="2016-11" db="UniProtKB">
        <authorList>
            <consortium name="WormBaseParasite"/>
        </authorList>
    </citation>
    <scope>IDENTIFICATION</scope>
</reference>
<feature type="compositionally biased region" description="Low complexity" evidence="1">
    <location>
        <begin position="176"/>
        <end position="191"/>
    </location>
</feature>
<dbReference type="InterPro" id="IPR006570">
    <property type="entry name" value="SPK_dom"/>
</dbReference>
<feature type="region of interest" description="Disordered" evidence="1">
    <location>
        <begin position="130"/>
        <end position="203"/>
    </location>
</feature>
<sequence>MGPYEKRAPWTSSEITKLLNFVAKQTEKASSFLSFQQLCNGYLESNQSNQSLSALRSQIIKFLTVKIDDLVEFEINSKVMMLYKLQIAPIESFVIRLFQTAEVLLDDVNRISYYKENKVGGLVLGSLPPEARNSERVERRERSRTPSLPTSLPVPNSEVDPDEPIILTEYLERPNNNDNSDSRSVSCVHSSQESKGEIEYNLN</sequence>